<keyword evidence="2" id="KW-1185">Reference proteome</keyword>
<evidence type="ECO:0008006" key="3">
    <source>
        <dbReference type="Google" id="ProtNLM"/>
    </source>
</evidence>
<dbReference type="PANTHER" id="PTHR47186">
    <property type="entry name" value="LEUCINE-RICH REPEAT-CONTAINING PROTEIN 57"/>
    <property type="match status" value="1"/>
</dbReference>
<evidence type="ECO:0000313" key="2">
    <source>
        <dbReference type="Proteomes" id="UP000233551"/>
    </source>
</evidence>
<dbReference type="SUPFAM" id="SSF52540">
    <property type="entry name" value="P-loop containing nucleoside triphosphate hydrolases"/>
    <property type="match status" value="1"/>
</dbReference>
<dbReference type="PRINTS" id="PR00364">
    <property type="entry name" value="DISEASERSIST"/>
</dbReference>
<dbReference type="InterPro" id="IPR027417">
    <property type="entry name" value="P-loop_NTPase"/>
</dbReference>
<dbReference type="SUPFAM" id="SSF52058">
    <property type="entry name" value="L domain-like"/>
    <property type="match status" value="1"/>
</dbReference>
<dbReference type="InterPro" id="IPR032675">
    <property type="entry name" value="LRR_dom_sf"/>
</dbReference>
<evidence type="ECO:0000313" key="1">
    <source>
        <dbReference type="EMBL" id="PKI64043.1"/>
    </source>
</evidence>
<name>A0A2I0K7E6_PUNGR</name>
<organism evidence="1 2">
    <name type="scientific">Punica granatum</name>
    <name type="common">Pomegranate</name>
    <dbReference type="NCBI Taxonomy" id="22663"/>
    <lineage>
        <taxon>Eukaryota</taxon>
        <taxon>Viridiplantae</taxon>
        <taxon>Streptophyta</taxon>
        <taxon>Embryophyta</taxon>
        <taxon>Tracheophyta</taxon>
        <taxon>Spermatophyta</taxon>
        <taxon>Magnoliopsida</taxon>
        <taxon>eudicotyledons</taxon>
        <taxon>Gunneridae</taxon>
        <taxon>Pentapetalae</taxon>
        <taxon>rosids</taxon>
        <taxon>malvids</taxon>
        <taxon>Myrtales</taxon>
        <taxon>Lythraceae</taxon>
        <taxon>Punica</taxon>
    </lineage>
</organism>
<dbReference type="Gene3D" id="3.80.10.10">
    <property type="entry name" value="Ribonuclease Inhibitor"/>
    <property type="match status" value="2"/>
</dbReference>
<proteinExistence type="predicted"/>
<dbReference type="PANTHER" id="PTHR47186:SF3">
    <property type="entry name" value="OS09G0267800 PROTEIN"/>
    <property type="match status" value="1"/>
</dbReference>
<dbReference type="EMBL" id="PGOL01000855">
    <property type="protein sequence ID" value="PKI64043.1"/>
    <property type="molecule type" value="Genomic_DNA"/>
</dbReference>
<dbReference type="Proteomes" id="UP000233551">
    <property type="component" value="Unassembled WGS sequence"/>
</dbReference>
<comment type="caution">
    <text evidence="1">The sequence shown here is derived from an EMBL/GenBank/DDBJ whole genome shotgun (WGS) entry which is preliminary data.</text>
</comment>
<dbReference type="AlphaFoldDB" id="A0A2I0K7E6"/>
<gene>
    <name evidence="1" type="ORF">CRG98_015575</name>
</gene>
<protein>
    <recommendedName>
        <fullName evidence="3">NB-ARC domain-containing protein</fullName>
    </recommendedName>
</protein>
<reference evidence="1 2" key="1">
    <citation type="submission" date="2017-11" db="EMBL/GenBank/DDBJ databases">
        <title>De-novo sequencing of pomegranate (Punica granatum L.) genome.</title>
        <authorList>
            <person name="Akparov Z."/>
            <person name="Amiraslanov A."/>
            <person name="Hajiyeva S."/>
            <person name="Abbasov M."/>
            <person name="Kaur K."/>
            <person name="Hamwieh A."/>
            <person name="Solovyev V."/>
            <person name="Salamov A."/>
            <person name="Braich B."/>
            <person name="Kosarev P."/>
            <person name="Mahmoud A."/>
            <person name="Hajiyev E."/>
            <person name="Babayeva S."/>
            <person name="Izzatullayeva V."/>
            <person name="Mammadov A."/>
            <person name="Mammadov A."/>
            <person name="Sharifova S."/>
            <person name="Ojaghi J."/>
            <person name="Eynullazada K."/>
            <person name="Bayramov B."/>
            <person name="Abdulazimova A."/>
            <person name="Shahmuradov I."/>
        </authorList>
    </citation>
    <scope>NUCLEOTIDE SEQUENCE [LARGE SCALE GENOMIC DNA]</scope>
    <source>
        <strain evidence="2">cv. AG2017</strain>
        <tissue evidence="1">Leaf</tissue>
    </source>
</reference>
<accession>A0A2I0K7E6</accession>
<sequence length="632" mass="71136">MAQPVEDTVKKILNHFGEHHVSKVVLAGDAGAGKTWVARKVCESALKEELSYGSIWIVPADYSEKKYQLSLLSCDEEWDDDEDSEEMLITRKESTDSNAGAACESKGDAIQPDDTKAIRLEPLSSSDALILLQGRVKTEVSDNQMLEAIAEKALGLPAGIILVAEALKHIRLEDGVRAFEIAMDDVANLKGDDITAVLQFAYDMLPEGVTRSCYWLSRQLFLSRAAVHFNELITYWILEGCFDNHNLLEKAYEEGHRILMDLKDRGMLKQHGNYVYMERAMLKLPDERRNGFSDGMIRTVCRDKENKGMSTLIIEGGRLCKEVSQEFFKSMKGLKFLAILNPMFEYLPPGLTELEDLQVLVLRGCQHLKKVDEICKLTKLSVLEISGASLLLHIDEDFFKGMANLKTVNLSSLNTRFVPGSLFNRDAVRFLILRECPTFYELPSLRNMRKLEMVDLCGSASFERLSDGNINNLTDLKTLNFSETKVRNLPILGKLAGLTRILLSDCLWLTMIRSLGGMTNLEVLDISGSMNIKDLNSAQLLQKPRFRILDLSRTETEITRLPSLSDLVELRELLLRGCKKLTQLRGLSPLEKLEVLDLSGCCDLRIGPPESFSCMSRLKKLYLSGTKIDDYI</sequence>